<evidence type="ECO:0000256" key="4">
    <source>
        <dbReference type="ARBA" id="ARBA00022829"/>
    </source>
</evidence>
<dbReference type="Proteomes" id="UP000680656">
    <property type="component" value="Chromosome"/>
</dbReference>
<dbReference type="GO" id="GO:0051301">
    <property type="term" value="P:cell division"/>
    <property type="evidence" value="ECO:0007669"/>
    <property type="project" value="UniProtKB-KW"/>
</dbReference>
<dbReference type="InterPro" id="IPR010998">
    <property type="entry name" value="Integrase_recombinase_N"/>
</dbReference>
<evidence type="ECO:0000259" key="12">
    <source>
        <dbReference type="PROSITE" id="PS51900"/>
    </source>
</evidence>
<comment type="subcellular location">
    <subcellularLocation>
        <location evidence="1">Cytoplasm</location>
    </subcellularLocation>
</comment>
<dbReference type="GO" id="GO:0005737">
    <property type="term" value="C:cytoplasm"/>
    <property type="evidence" value="ECO:0007669"/>
    <property type="project" value="UniProtKB-SubCell"/>
</dbReference>
<protein>
    <submittedName>
        <fullName evidence="13">Tyrosine-type recombinase/integrase</fullName>
    </submittedName>
</protein>
<dbReference type="EMBL" id="CP075546">
    <property type="protein sequence ID" value="QVV90421.1"/>
    <property type="molecule type" value="Genomic_DNA"/>
</dbReference>
<keyword evidence="14" id="KW-1185">Reference proteome</keyword>
<evidence type="ECO:0000256" key="3">
    <source>
        <dbReference type="ARBA" id="ARBA00022618"/>
    </source>
</evidence>
<dbReference type="PROSITE" id="PS51898">
    <property type="entry name" value="TYR_RECOMBINASE"/>
    <property type="match status" value="1"/>
</dbReference>
<dbReference type="PANTHER" id="PTHR30349:SF77">
    <property type="entry name" value="TYROSINE RECOMBINASE XERC"/>
    <property type="match status" value="1"/>
</dbReference>
<evidence type="ECO:0000256" key="6">
    <source>
        <dbReference type="ARBA" id="ARBA00023125"/>
    </source>
</evidence>
<dbReference type="GO" id="GO:0006310">
    <property type="term" value="P:DNA recombination"/>
    <property type="evidence" value="ECO:0007669"/>
    <property type="project" value="UniProtKB-KW"/>
</dbReference>
<dbReference type="Pfam" id="PF13495">
    <property type="entry name" value="Phage_int_SAM_4"/>
    <property type="match status" value="1"/>
</dbReference>
<dbReference type="InterPro" id="IPR011010">
    <property type="entry name" value="DNA_brk_join_enz"/>
</dbReference>
<feature type="domain" description="Tyr recombinase" evidence="11">
    <location>
        <begin position="128"/>
        <end position="293"/>
    </location>
</feature>
<keyword evidence="3" id="KW-0132">Cell division</keyword>
<dbReference type="Gene3D" id="1.10.150.130">
    <property type="match status" value="1"/>
</dbReference>
<dbReference type="RefSeq" id="WP_214421191.1">
    <property type="nucleotide sequence ID" value="NZ_CP075546.1"/>
</dbReference>
<reference evidence="13 14" key="1">
    <citation type="submission" date="2021-05" db="EMBL/GenBank/DDBJ databases">
        <title>A novel Methanospirillum isolate from a pyrite-forming mixed culture.</title>
        <authorList>
            <person name="Bunk B."/>
            <person name="Sproer C."/>
            <person name="Spring S."/>
            <person name="Pester M."/>
        </authorList>
    </citation>
    <scope>NUCLEOTIDE SEQUENCE [LARGE SCALE GENOMIC DNA]</scope>
    <source>
        <strain evidence="13 14">J.3.6.1-F.2.7.3</strain>
    </source>
</reference>
<dbReference type="NCBIfam" id="NF040815">
    <property type="entry name" value="recomb_XerA_Arch"/>
    <property type="match status" value="1"/>
</dbReference>
<dbReference type="GeneID" id="65097129"/>
<dbReference type="GO" id="GO:0015074">
    <property type="term" value="P:DNA integration"/>
    <property type="evidence" value="ECO:0007669"/>
    <property type="project" value="UniProtKB-KW"/>
</dbReference>
<evidence type="ECO:0000313" key="13">
    <source>
        <dbReference type="EMBL" id="QVV90421.1"/>
    </source>
</evidence>
<gene>
    <name evidence="13" type="ORF">KHC33_08055</name>
</gene>
<dbReference type="Gene3D" id="1.10.443.10">
    <property type="entry name" value="Intergrase catalytic core"/>
    <property type="match status" value="1"/>
</dbReference>
<dbReference type="InterPro" id="IPR013762">
    <property type="entry name" value="Integrase-like_cat_sf"/>
</dbReference>
<proteinExistence type="predicted"/>
<evidence type="ECO:0000313" key="14">
    <source>
        <dbReference type="Proteomes" id="UP000680656"/>
    </source>
</evidence>
<keyword evidence="8" id="KW-0131">Cell cycle</keyword>
<evidence type="ECO:0000256" key="1">
    <source>
        <dbReference type="ARBA" id="ARBA00004496"/>
    </source>
</evidence>
<organism evidence="13 14">
    <name type="scientific">Methanospirillum purgamenti</name>
    <dbReference type="NCBI Taxonomy" id="2834276"/>
    <lineage>
        <taxon>Archaea</taxon>
        <taxon>Methanobacteriati</taxon>
        <taxon>Methanobacteriota</taxon>
        <taxon>Stenosarchaea group</taxon>
        <taxon>Methanomicrobia</taxon>
        <taxon>Methanomicrobiales</taxon>
        <taxon>Methanospirillaceae</taxon>
        <taxon>Methanospirillum</taxon>
    </lineage>
</organism>
<name>A0A8E7EL43_9EURY</name>
<dbReference type="AlphaFoldDB" id="A0A8E7EL43"/>
<sequence>MINGYFSEWIPRFIQYLKMRNYSQKTLSSYNITLRRFGQYIWLSRSHRGDLSKKWSHKELLRLDTDVLVTASEISGYLEFLSRDHQYHATTYNRILSSLSSFYRFLLMQEVIDINPVPRVDRPKVKEKELKYLKHSQVMRLLQSIPDDRDRLMIRIIYATGVRVSELCTMNVEDVDFDDQMIRVMGKGGKVRMVFVDEDTLDEIANIVGTRLSGPLFPGQSGKHISPRTIQLIFKKYAPQGITPHKIRHSYASELYRRSRNLRVVQENLGHASIKTTEVYLHTDVDERRQVYREFFPLASSGRRNTENYQRKSSEPDHYDDHG</sequence>
<feature type="region of interest" description="Disordered" evidence="10">
    <location>
        <begin position="303"/>
        <end position="323"/>
    </location>
</feature>
<dbReference type="GO" id="GO:0007059">
    <property type="term" value="P:chromosome segregation"/>
    <property type="evidence" value="ECO:0007669"/>
    <property type="project" value="UniProtKB-KW"/>
</dbReference>
<evidence type="ECO:0000256" key="5">
    <source>
        <dbReference type="ARBA" id="ARBA00022908"/>
    </source>
</evidence>
<dbReference type="GO" id="GO:0003677">
    <property type="term" value="F:DNA binding"/>
    <property type="evidence" value="ECO:0007669"/>
    <property type="project" value="UniProtKB-UniRule"/>
</dbReference>
<evidence type="ECO:0000256" key="9">
    <source>
        <dbReference type="PROSITE-ProRule" id="PRU01248"/>
    </source>
</evidence>
<dbReference type="KEGG" id="mrtj:KHC33_08055"/>
<dbReference type="SUPFAM" id="SSF56349">
    <property type="entry name" value="DNA breaking-rejoining enzymes"/>
    <property type="match status" value="1"/>
</dbReference>
<feature type="domain" description="Core-binding (CB)" evidence="12">
    <location>
        <begin position="4"/>
        <end position="107"/>
    </location>
</feature>
<evidence type="ECO:0000256" key="2">
    <source>
        <dbReference type="ARBA" id="ARBA00022490"/>
    </source>
</evidence>
<dbReference type="InterPro" id="IPR050090">
    <property type="entry name" value="Tyrosine_recombinase_XerCD"/>
</dbReference>
<keyword evidence="2" id="KW-0963">Cytoplasm</keyword>
<dbReference type="PANTHER" id="PTHR30349">
    <property type="entry name" value="PHAGE INTEGRASE-RELATED"/>
    <property type="match status" value="1"/>
</dbReference>
<evidence type="ECO:0000256" key="7">
    <source>
        <dbReference type="ARBA" id="ARBA00023172"/>
    </source>
</evidence>
<evidence type="ECO:0000256" key="8">
    <source>
        <dbReference type="ARBA" id="ARBA00023306"/>
    </source>
</evidence>
<feature type="compositionally biased region" description="Basic and acidic residues" evidence="10">
    <location>
        <begin position="304"/>
        <end position="323"/>
    </location>
</feature>
<accession>A0A8E7EL43</accession>
<keyword evidence="4" id="KW-0159">Chromosome partition</keyword>
<keyword evidence="5" id="KW-0229">DNA integration</keyword>
<dbReference type="PROSITE" id="PS51900">
    <property type="entry name" value="CB"/>
    <property type="match status" value="1"/>
</dbReference>
<dbReference type="InterPro" id="IPR002104">
    <property type="entry name" value="Integrase_catalytic"/>
</dbReference>
<evidence type="ECO:0000259" key="11">
    <source>
        <dbReference type="PROSITE" id="PS51898"/>
    </source>
</evidence>
<dbReference type="InterPro" id="IPR004107">
    <property type="entry name" value="Integrase_SAM-like_N"/>
</dbReference>
<keyword evidence="6 9" id="KW-0238">DNA-binding</keyword>
<keyword evidence="7" id="KW-0233">DNA recombination</keyword>
<dbReference type="InterPro" id="IPR044068">
    <property type="entry name" value="CB"/>
</dbReference>
<evidence type="ECO:0000256" key="10">
    <source>
        <dbReference type="SAM" id="MobiDB-lite"/>
    </source>
</evidence>
<dbReference type="Pfam" id="PF00589">
    <property type="entry name" value="Phage_integrase"/>
    <property type="match status" value="1"/>
</dbReference>